<evidence type="ECO:0000256" key="1">
    <source>
        <dbReference type="SAM" id="Phobius"/>
    </source>
</evidence>
<dbReference type="Proteomes" id="UP000182725">
    <property type="component" value="Unassembled WGS sequence"/>
</dbReference>
<dbReference type="RefSeq" id="WP_170835397.1">
    <property type="nucleotide sequence ID" value="NZ_FNTV01000001.1"/>
</dbReference>
<dbReference type="AlphaFoldDB" id="A0A1H5ECJ5"/>
<dbReference type="EMBL" id="FNTV01000001">
    <property type="protein sequence ID" value="SED88766.1"/>
    <property type="molecule type" value="Genomic_DNA"/>
</dbReference>
<proteinExistence type="predicted"/>
<gene>
    <name evidence="2" type="ORF">SAMN04489740_0208</name>
</gene>
<reference evidence="2 3" key="1">
    <citation type="submission" date="2016-10" db="EMBL/GenBank/DDBJ databases">
        <authorList>
            <person name="de Groot N.N."/>
        </authorList>
    </citation>
    <scope>NUCLEOTIDE SEQUENCE [LARGE SCALE GENOMIC DNA]</scope>
    <source>
        <strain evidence="2 3">DSM 22274</strain>
    </source>
</reference>
<evidence type="ECO:0000313" key="3">
    <source>
        <dbReference type="Proteomes" id="UP000182725"/>
    </source>
</evidence>
<keyword evidence="1" id="KW-1133">Transmembrane helix</keyword>
<feature type="transmembrane region" description="Helical" evidence="1">
    <location>
        <begin position="12"/>
        <end position="32"/>
    </location>
</feature>
<evidence type="ECO:0000313" key="2">
    <source>
        <dbReference type="EMBL" id="SED88766.1"/>
    </source>
</evidence>
<keyword evidence="1" id="KW-0812">Transmembrane</keyword>
<name>A0A1H5ECJ5_9MICC</name>
<organism evidence="2 3">
    <name type="scientific">Arthrobacter alpinus</name>
    <dbReference type="NCBI Taxonomy" id="656366"/>
    <lineage>
        <taxon>Bacteria</taxon>
        <taxon>Bacillati</taxon>
        <taxon>Actinomycetota</taxon>
        <taxon>Actinomycetes</taxon>
        <taxon>Micrococcales</taxon>
        <taxon>Micrococcaceae</taxon>
        <taxon>Arthrobacter</taxon>
    </lineage>
</organism>
<sequence length="53" mass="5613">MHSALFDVPAESATGAASTALAVFAGITRLMALPQADEILKRFVPWLASEPKN</sequence>
<protein>
    <submittedName>
        <fullName evidence="2">Uncharacterized protein</fullName>
    </submittedName>
</protein>
<accession>A0A1H5ECJ5</accession>
<keyword evidence="1" id="KW-0472">Membrane</keyword>